<evidence type="ECO:0000313" key="2">
    <source>
        <dbReference type="EMBL" id="GBN18736.1"/>
    </source>
</evidence>
<feature type="compositionally biased region" description="Basic residues" evidence="1">
    <location>
        <begin position="125"/>
        <end position="136"/>
    </location>
</feature>
<evidence type="ECO:0000256" key="1">
    <source>
        <dbReference type="SAM" id="MobiDB-lite"/>
    </source>
</evidence>
<feature type="region of interest" description="Disordered" evidence="1">
    <location>
        <begin position="101"/>
        <end position="136"/>
    </location>
</feature>
<comment type="caution">
    <text evidence="2">The sequence shown here is derived from an EMBL/GenBank/DDBJ whole genome shotgun (WGS) entry which is preliminary data.</text>
</comment>
<name>A0A4Y2LZ14_ARAVE</name>
<reference evidence="2 3" key="1">
    <citation type="journal article" date="2019" name="Sci. Rep.">
        <title>Orb-weaving spider Araneus ventricosus genome elucidates the spidroin gene catalogue.</title>
        <authorList>
            <person name="Kono N."/>
            <person name="Nakamura H."/>
            <person name="Ohtoshi R."/>
            <person name="Moran D.A.P."/>
            <person name="Shinohara A."/>
            <person name="Yoshida Y."/>
            <person name="Fujiwara M."/>
            <person name="Mori M."/>
            <person name="Tomita M."/>
            <person name="Arakawa K."/>
        </authorList>
    </citation>
    <scope>NUCLEOTIDE SEQUENCE [LARGE SCALE GENOMIC DNA]</scope>
</reference>
<keyword evidence="3" id="KW-1185">Reference proteome</keyword>
<accession>A0A4Y2LZ14</accession>
<dbReference type="AlphaFoldDB" id="A0A4Y2LZ14"/>
<dbReference type="EMBL" id="BGPR01120460">
    <property type="protein sequence ID" value="GBN18736.1"/>
    <property type="molecule type" value="Genomic_DNA"/>
</dbReference>
<gene>
    <name evidence="2" type="ORF">AVEN_87392_1</name>
</gene>
<organism evidence="2 3">
    <name type="scientific">Araneus ventricosus</name>
    <name type="common">Orbweaver spider</name>
    <name type="synonym">Epeira ventricosa</name>
    <dbReference type="NCBI Taxonomy" id="182803"/>
    <lineage>
        <taxon>Eukaryota</taxon>
        <taxon>Metazoa</taxon>
        <taxon>Ecdysozoa</taxon>
        <taxon>Arthropoda</taxon>
        <taxon>Chelicerata</taxon>
        <taxon>Arachnida</taxon>
        <taxon>Araneae</taxon>
        <taxon>Araneomorphae</taxon>
        <taxon>Entelegynae</taxon>
        <taxon>Araneoidea</taxon>
        <taxon>Araneidae</taxon>
        <taxon>Araneus</taxon>
    </lineage>
</organism>
<dbReference type="Proteomes" id="UP000499080">
    <property type="component" value="Unassembled WGS sequence"/>
</dbReference>
<proteinExistence type="predicted"/>
<sequence length="136" mass="16225">MTKEEQEEVVRGSPLSLLYLHLNWPLQNLFLETAEKIINFIDARSFRILLRHIGYLDDRGDFVYREIFREFWNGIPDHLKKSARRSKYLRMKIDSCVDEIKRKGNADDNNEPINSKRKSGSDTNRKKKSIRKNRRS</sequence>
<evidence type="ECO:0000313" key="3">
    <source>
        <dbReference type="Proteomes" id="UP000499080"/>
    </source>
</evidence>
<protein>
    <submittedName>
        <fullName evidence="2">Uncharacterized protein</fullName>
    </submittedName>
</protein>